<keyword evidence="1" id="KW-0732">Signal</keyword>
<dbReference type="AlphaFoldDB" id="A0A518AVN5"/>
<dbReference type="Proteomes" id="UP000315750">
    <property type="component" value="Chromosome"/>
</dbReference>
<dbReference type="RefSeq" id="WP_145251265.1">
    <property type="nucleotide sequence ID" value="NZ_CP036278.1"/>
</dbReference>
<evidence type="ECO:0008006" key="4">
    <source>
        <dbReference type="Google" id="ProtNLM"/>
    </source>
</evidence>
<gene>
    <name evidence="2" type="ORF">Pan181_50350</name>
</gene>
<feature type="chain" id="PRO_5021716294" description="PEP-CTERM protein-sorting domain-containing protein" evidence="1">
    <location>
        <begin position="25"/>
        <end position="406"/>
    </location>
</feature>
<name>A0A518AVN5_9BACT</name>
<evidence type="ECO:0000256" key="1">
    <source>
        <dbReference type="SAM" id="SignalP"/>
    </source>
</evidence>
<accession>A0A518AVN5</accession>
<dbReference type="OrthoDB" id="272551at2"/>
<organism evidence="2 3">
    <name type="scientific">Aeoliella mucimassa</name>
    <dbReference type="NCBI Taxonomy" id="2527972"/>
    <lineage>
        <taxon>Bacteria</taxon>
        <taxon>Pseudomonadati</taxon>
        <taxon>Planctomycetota</taxon>
        <taxon>Planctomycetia</taxon>
        <taxon>Pirellulales</taxon>
        <taxon>Lacipirellulaceae</taxon>
        <taxon>Aeoliella</taxon>
    </lineage>
</organism>
<evidence type="ECO:0000313" key="2">
    <source>
        <dbReference type="EMBL" id="QDU58795.1"/>
    </source>
</evidence>
<dbReference type="KEGG" id="amuc:Pan181_50350"/>
<dbReference type="EMBL" id="CP036278">
    <property type="protein sequence ID" value="QDU58795.1"/>
    <property type="molecule type" value="Genomic_DNA"/>
</dbReference>
<feature type="signal peptide" evidence="1">
    <location>
        <begin position="1"/>
        <end position="24"/>
    </location>
</feature>
<reference evidence="2 3" key="1">
    <citation type="submission" date="2019-02" db="EMBL/GenBank/DDBJ databases">
        <title>Deep-cultivation of Planctomycetes and their phenomic and genomic characterization uncovers novel biology.</title>
        <authorList>
            <person name="Wiegand S."/>
            <person name="Jogler M."/>
            <person name="Boedeker C."/>
            <person name="Pinto D."/>
            <person name="Vollmers J."/>
            <person name="Rivas-Marin E."/>
            <person name="Kohn T."/>
            <person name="Peeters S.H."/>
            <person name="Heuer A."/>
            <person name="Rast P."/>
            <person name="Oberbeckmann S."/>
            <person name="Bunk B."/>
            <person name="Jeske O."/>
            <person name="Meyerdierks A."/>
            <person name="Storesund J.E."/>
            <person name="Kallscheuer N."/>
            <person name="Luecker S."/>
            <person name="Lage O.M."/>
            <person name="Pohl T."/>
            <person name="Merkel B.J."/>
            <person name="Hornburger P."/>
            <person name="Mueller R.-W."/>
            <person name="Bruemmer F."/>
            <person name="Labrenz M."/>
            <person name="Spormann A.M."/>
            <person name="Op den Camp H."/>
            <person name="Overmann J."/>
            <person name="Amann R."/>
            <person name="Jetten M.S.M."/>
            <person name="Mascher T."/>
            <person name="Medema M.H."/>
            <person name="Devos D.P."/>
            <person name="Kaster A.-K."/>
            <person name="Ovreas L."/>
            <person name="Rohde M."/>
            <person name="Galperin M.Y."/>
            <person name="Jogler C."/>
        </authorList>
    </citation>
    <scope>NUCLEOTIDE SEQUENCE [LARGE SCALE GENOMIC DNA]</scope>
    <source>
        <strain evidence="2 3">Pan181</strain>
    </source>
</reference>
<sequence precursor="true">MVAKLRASCSVVFVLVAFSSSVWGQTDPSNFANVINVPPTTIGNLYTIASDTQLNLSEGGTIGDWLTAGDSGLEDNHIEINATGGVVGYNPRVFPGTTVNIDGAEIGSNFYVYGSTVHLEDGTIGPYVRVREGTLLDVKGGSIDYACNLGAGTTLQMSGGSIGTRLRANEATVDISAGMIDSDFDLEASELYLRGGSIGDDFNASKSSLNISGGAIGNNAVVFFLNEVAITGGTIGNNMRVFTSSTATISGGTFGDNFTILPHGPRIVSPDSDEASAAFEPPLAALKGDLDYDVLISGGTFGDAFKLYEGTLVLVGSEFYLDGIPIEGLGLEEPFELTERDVTLSGVLQDGSPFSFDLNSTSVDNNDYFSPDASLYIAQVPEPQALALFVSTALLAIVLRTRQLRC</sequence>
<protein>
    <recommendedName>
        <fullName evidence="4">PEP-CTERM protein-sorting domain-containing protein</fullName>
    </recommendedName>
</protein>
<proteinExistence type="predicted"/>
<keyword evidence="3" id="KW-1185">Reference proteome</keyword>
<evidence type="ECO:0000313" key="3">
    <source>
        <dbReference type="Proteomes" id="UP000315750"/>
    </source>
</evidence>